<sequence>MSEEEPLVDQKPGQQTRVNGNWHTLSLSSSNIEKIQENGPLRMYFREIQCDEDCHQMSYRLYTKTDGLCQEQTATTSGEEDGIYSIKFAGDNIYEILLLKDGIIVFDNLNVDESGLTTRGIFVLGQRDSLTPDEVQWLEEVNKERGIPEENIIYFSGTDDCPE</sequence>
<dbReference type="GeneTree" id="ENSGT01030000235420"/>
<dbReference type="InterPro" id="IPR022272">
    <property type="entry name" value="Lipocalin_CS"/>
</dbReference>
<dbReference type="GO" id="GO:0005615">
    <property type="term" value="C:extracellular space"/>
    <property type="evidence" value="ECO:0007669"/>
    <property type="project" value="TreeGrafter"/>
</dbReference>
<dbReference type="InterPro" id="IPR012674">
    <property type="entry name" value="Calycin"/>
</dbReference>
<dbReference type="AlphaFoldDB" id="H0W3W3"/>
<dbReference type="PROSITE" id="PS00213">
    <property type="entry name" value="LIPOCALIN"/>
    <property type="match status" value="1"/>
</dbReference>
<evidence type="ECO:0000313" key="7">
    <source>
        <dbReference type="Proteomes" id="UP000005447"/>
    </source>
</evidence>
<dbReference type="PRINTS" id="PR01173">
    <property type="entry name" value="ODORANTBNDNG"/>
</dbReference>
<dbReference type="VEuPathDB" id="HostDB:ENSCPOG00000024961"/>
<evidence type="ECO:0000256" key="2">
    <source>
        <dbReference type="ARBA" id="ARBA00006889"/>
    </source>
</evidence>
<comment type="similarity">
    <text evidence="2 4">Belongs to the calycin superfamily. Lipocalin family.</text>
</comment>
<dbReference type="Gene3D" id="2.40.128.20">
    <property type="match status" value="1"/>
</dbReference>
<dbReference type="PANTHER" id="PTHR11430:SF65">
    <property type="entry name" value="ODORANT-BINDING PROTEIN 1A-RELATED"/>
    <property type="match status" value="1"/>
</dbReference>
<dbReference type="InterPro" id="IPR002448">
    <property type="entry name" value="OBP-like"/>
</dbReference>
<evidence type="ECO:0000259" key="5">
    <source>
        <dbReference type="Pfam" id="PF00061"/>
    </source>
</evidence>
<accession>H0W3W3</accession>
<keyword evidence="7" id="KW-1185">Reference proteome</keyword>
<dbReference type="InterPro" id="IPR000566">
    <property type="entry name" value="Lipocln_cytosolic_FA-bd_dom"/>
</dbReference>
<dbReference type="HOGENOM" id="CLU_094061_4_2_1"/>
<name>H0W3W3_CAVPO</name>
<reference evidence="6" key="3">
    <citation type="submission" date="2025-09" db="UniProtKB">
        <authorList>
            <consortium name="Ensembl"/>
        </authorList>
    </citation>
    <scope>IDENTIFICATION</scope>
    <source>
        <strain evidence="6">2N</strain>
    </source>
</reference>
<dbReference type="OMA" id="PLRCYNR"/>
<organism evidence="6 7">
    <name type="scientific">Cavia porcellus</name>
    <name type="common">Guinea pig</name>
    <dbReference type="NCBI Taxonomy" id="10141"/>
    <lineage>
        <taxon>Eukaryota</taxon>
        <taxon>Metazoa</taxon>
        <taxon>Chordata</taxon>
        <taxon>Craniata</taxon>
        <taxon>Vertebrata</taxon>
        <taxon>Euteleostomi</taxon>
        <taxon>Mammalia</taxon>
        <taxon>Eutheria</taxon>
        <taxon>Euarchontoglires</taxon>
        <taxon>Glires</taxon>
        <taxon>Rodentia</taxon>
        <taxon>Hystricomorpha</taxon>
        <taxon>Caviidae</taxon>
        <taxon>Cavia</taxon>
    </lineage>
</organism>
<protein>
    <recommendedName>
        <fullName evidence="5">Lipocalin/cytosolic fatty-acid binding domain-containing protein</fullName>
    </recommendedName>
</protein>
<dbReference type="EMBL" id="AAKN02052698">
    <property type="status" value="NOT_ANNOTATED_CDS"/>
    <property type="molecule type" value="Genomic_DNA"/>
</dbReference>
<reference evidence="7" key="1">
    <citation type="journal article" date="2011" name="Nature">
        <title>A high-resolution map of human evolutionary constraint using 29 mammals.</title>
        <authorList>
            <person name="Lindblad-Toh K."/>
            <person name="Garber M."/>
            <person name="Zuk O."/>
            <person name="Lin M.F."/>
            <person name="Parker B.J."/>
            <person name="Washietl S."/>
            <person name="Kheradpour P."/>
            <person name="Ernst J."/>
            <person name="Jordan G."/>
            <person name="Mauceli E."/>
            <person name="Ward L.D."/>
            <person name="Lowe C.B."/>
            <person name="Holloway A.K."/>
            <person name="Clamp M."/>
            <person name="Gnerre S."/>
            <person name="Alfoldi J."/>
            <person name="Beal K."/>
            <person name="Chang J."/>
            <person name="Clawson H."/>
            <person name="Cuff J."/>
            <person name="Di Palma F."/>
            <person name="Fitzgerald S."/>
            <person name="Flicek P."/>
            <person name="Guttman M."/>
            <person name="Hubisz M.J."/>
            <person name="Jaffe D.B."/>
            <person name="Jungreis I."/>
            <person name="Kent W.J."/>
            <person name="Kostka D."/>
            <person name="Lara M."/>
            <person name="Martins A.L."/>
            <person name="Massingham T."/>
            <person name="Moltke I."/>
            <person name="Raney B.J."/>
            <person name="Rasmussen M.D."/>
            <person name="Robinson J."/>
            <person name="Stark A."/>
            <person name="Vilella A.J."/>
            <person name="Wen J."/>
            <person name="Xie X."/>
            <person name="Zody M.C."/>
            <person name="Baldwin J."/>
            <person name="Bloom T."/>
            <person name="Chin C.W."/>
            <person name="Heiman D."/>
            <person name="Nicol R."/>
            <person name="Nusbaum C."/>
            <person name="Young S."/>
            <person name="Wilkinson J."/>
            <person name="Worley K.C."/>
            <person name="Kovar C.L."/>
            <person name="Muzny D.M."/>
            <person name="Gibbs R.A."/>
            <person name="Cree A."/>
            <person name="Dihn H.H."/>
            <person name="Fowler G."/>
            <person name="Jhangiani S."/>
            <person name="Joshi V."/>
            <person name="Lee S."/>
            <person name="Lewis L.R."/>
            <person name="Nazareth L.V."/>
            <person name="Okwuonu G."/>
            <person name="Santibanez J."/>
            <person name="Warren W.C."/>
            <person name="Mardis E.R."/>
            <person name="Weinstock G.M."/>
            <person name="Wilson R.K."/>
            <person name="Delehaunty K."/>
            <person name="Dooling D."/>
            <person name="Fronik C."/>
            <person name="Fulton L."/>
            <person name="Fulton B."/>
            <person name="Graves T."/>
            <person name="Minx P."/>
            <person name="Sodergren E."/>
            <person name="Birney E."/>
            <person name="Margulies E.H."/>
            <person name="Herrero J."/>
            <person name="Green E.D."/>
            <person name="Haussler D."/>
            <person name="Siepel A."/>
            <person name="Goldman N."/>
            <person name="Pollard K.S."/>
            <person name="Pedersen J.S."/>
            <person name="Lander E.S."/>
            <person name="Kellis M."/>
        </authorList>
    </citation>
    <scope>NUCLEOTIDE SEQUENCE [LARGE SCALE GENOMIC DNA]</scope>
    <source>
        <strain evidence="7">2N</strain>
    </source>
</reference>
<evidence type="ECO:0000256" key="4">
    <source>
        <dbReference type="RuleBase" id="RU003695"/>
    </source>
</evidence>
<dbReference type="GO" id="GO:0036094">
    <property type="term" value="F:small molecule binding"/>
    <property type="evidence" value="ECO:0007669"/>
    <property type="project" value="InterPro"/>
</dbReference>
<dbReference type="GO" id="GO:0005549">
    <property type="term" value="F:odorant binding"/>
    <property type="evidence" value="ECO:0007669"/>
    <property type="project" value="TreeGrafter"/>
</dbReference>
<reference evidence="6" key="2">
    <citation type="submission" date="2025-08" db="UniProtKB">
        <authorList>
            <consortium name="Ensembl"/>
        </authorList>
    </citation>
    <scope>IDENTIFICATION</scope>
    <source>
        <strain evidence="6">2N</strain>
    </source>
</reference>
<dbReference type="InParanoid" id="H0W3W3"/>
<dbReference type="SUPFAM" id="SSF50814">
    <property type="entry name" value="Lipocalins"/>
    <property type="match status" value="1"/>
</dbReference>
<proteinExistence type="inferred from homology"/>
<dbReference type="PANTHER" id="PTHR11430">
    <property type="entry name" value="LIPOCALIN"/>
    <property type="match status" value="1"/>
</dbReference>
<dbReference type="STRING" id="10141.ENSCPOP00000017662"/>
<comment type="subcellular location">
    <subcellularLocation>
        <location evidence="1">Secreted</location>
    </subcellularLocation>
</comment>
<feature type="domain" description="Lipocalin/cytosolic fatty-acid binding" evidence="5">
    <location>
        <begin position="19"/>
        <end position="158"/>
    </location>
</feature>
<evidence type="ECO:0000256" key="3">
    <source>
        <dbReference type="ARBA" id="ARBA00022525"/>
    </source>
</evidence>
<dbReference type="Proteomes" id="UP000005447">
    <property type="component" value="Unassembled WGS sequence"/>
</dbReference>
<dbReference type="InterPro" id="IPR002345">
    <property type="entry name" value="Lipocalin"/>
</dbReference>
<keyword evidence="3" id="KW-0964">Secreted</keyword>
<dbReference type="eggNOG" id="ENOG502TDZD">
    <property type="taxonomic scope" value="Eukaryota"/>
</dbReference>
<evidence type="ECO:0000256" key="1">
    <source>
        <dbReference type="ARBA" id="ARBA00004613"/>
    </source>
</evidence>
<dbReference type="Ensembl" id="ENSCPOT00000026940.2">
    <property type="protein sequence ID" value="ENSCPOP00000017662.2"/>
    <property type="gene ID" value="ENSCPOG00000024961.2"/>
</dbReference>
<dbReference type="Pfam" id="PF00061">
    <property type="entry name" value="Lipocalin"/>
    <property type="match status" value="1"/>
</dbReference>
<evidence type="ECO:0000313" key="6">
    <source>
        <dbReference type="Ensembl" id="ENSCPOP00000017662.2"/>
    </source>
</evidence>